<dbReference type="OrthoDB" id="9811588at2"/>
<dbReference type="PROSITE" id="PS50931">
    <property type="entry name" value="HTH_LYSR"/>
    <property type="match status" value="1"/>
</dbReference>
<keyword evidence="2" id="KW-0805">Transcription regulation</keyword>
<dbReference type="InterPro" id="IPR036388">
    <property type="entry name" value="WH-like_DNA-bd_sf"/>
</dbReference>
<dbReference type="GO" id="GO:0003700">
    <property type="term" value="F:DNA-binding transcription factor activity"/>
    <property type="evidence" value="ECO:0007669"/>
    <property type="project" value="InterPro"/>
</dbReference>
<comment type="similarity">
    <text evidence="1">Belongs to the LysR transcriptional regulatory family.</text>
</comment>
<dbReference type="AlphaFoldDB" id="A0A5D4H7Y8"/>
<evidence type="ECO:0000313" key="6">
    <source>
        <dbReference type="EMBL" id="TYR36798.1"/>
    </source>
</evidence>
<name>A0A5D4H7Y8_9HYPH</name>
<dbReference type="FunFam" id="1.10.10.10:FF:000001">
    <property type="entry name" value="LysR family transcriptional regulator"/>
    <property type="match status" value="1"/>
</dbReference>
<dbReference type="PRINTS" id="PR00039">
    <property type="entry name" value="HTHLYSR"/>
</dbReference>
<dbReference type="SUPFAM" id="SSF53850">
    <property type="entry name" value="Periplasmic binding protein-like II"/>
    <property type="match status" value="1"/>
</dbReference>
<dbReference type="Pfam" id="PF03466">
    <property type="entry name" value="LysR_substrate"/>
    <property type="match status" value="1"/>
</dbReference>
<sequence>MLEIRQLRYVQAVGEELHFGRAAARLHIAQPALSRQIQRIEQQTGAALFVRTQRKVELTAAGALMLERSRSILRELEQLEQDVRRAGKGELGRLTIGFIHSSTYGLLPRTLQRFRDLYPDVELELREMSIADQATALARDHIDVGLTRPARYAPGIETLSIMEEDFVVAVPAYHPLASSASTPLARLSNEPFILFPRASSPLFNASILRMCETAGFTPQAIQTATQVHTVVGLVSAGMGVAIVPVTAKNMQVSGVAFLRIQENPPPVSVVLAWRTSRETPSLRAFRAIAFKVGEEFMATQARTRRGGDVC</sequence>
<keyword evidence="7" id="KW-1185">Reference proteome</keyword>
<reference evidence="6 7" key="2">
    <citation type="submission" date="2019-09" db="EMBL/GenBank/DDBJ databases">
        <title>Mesorhizobium sp. MaA-C15 isolated from Microcystis aeruginosa.</title>
        <authorList>
            <person name="Jeong S.E."/>
            <person name="Jin H.M."/>
            <person name="Jeon C.O."/>
        </authorList>
    </citation>
    <scope>NUCLEOTIDE SEQUENCE [LARGE SCALE GENOMIC DNA]</scope>
    <source>
        <strain evidence="6 7">MaA-C15</strain>
    </source>
</reference>
<dbReference type="EMBL" id="VSZS01000041">
    <property type="protein sequence ID" value="TYR36798.1"/>
    <property type="molecule type" value="Genomic_DNA"/>
</dbReference>
<dbReference type="Gene3D" id="1.10.10.10">
    <property type="entry name" value="Winged helix-like DNA-binding domain superfamily/Winged helix DNA-binding domain"/>
    <property type="match status" value="1"/>
</dbReference>
<keyword evidence="4" id="KW-0804">Transcription</keyword>
<evidence type="ECO:0000259" key="5">
    <source>
        <dbReference type="PROSITE" id="PS50931"/>
    </source>
</evidence>
<evidence type="ECO:0000256" key="2">
    <source>
        <dbReference type="ARBA" id="ARBA00023015"/>
    </source>
</evidence>
<feature type="domain" description="HTH lysR-type" evidence="5">
    <location>
        <begin position="2"/>
        <end position="59"/>
    </location>
</feature>
<evidence type="ECO:0000256" key="3">
    <source>
        <dbReference type="ARBA" id="ARBA00023125"/>
    </source>
</evidence>
<reference evidence="6 7" key="1">
    <citation type="submission" date="2019-08" db="EMBL/GenBank/DDBJ databases">
        <authorList>
            <person name="Seo Y.L."/>
        </authorList>
    </citation>
    <scope>NUCLEOTIDE SEQUENCE [LARGE SCALE GENOMIC DNA]</scope>
    <source>
        <strain evidence="6 7">MaA-C15</strain>
    </source>
</reference>
<dbReference type="SUPFAM" id="SSF46785">
    <property type="entry name" value="Winged helix' DNA-binding domain"/>
    <property type="match status" value="1"/>
</dbReference>
<dbReference type="InterPro" id="IPR000847">
    <property type="entry name" value="LysR_HTH_N"/>
</dbReference>
<dbReference type="InterPro" id="IPR005119">
    <property type="entry name" value="LysR_subst-bd"/>
</dbReference>
<organism evidence="6 7">
    <name type="scientific">Neoaquamicrobium microcysteis</name>
    <dbReference type="NCBI Taxonomy" id="2682781"/>
    <lineage>
        <taxon>Bacteria</taxon>
        <taxon>Pseudomonadati</taxon>
        <taxon>Pseudomonadota</taxon>
        <taxon>Alphaproteobacteria</taxon>
        <taxon>Hyphomicrobiales</taxon>
        <taxon>Phyllobacteriaceae</taxon>
        <taxon>Neoaquamicrobium</taxon>
    </lineage>
</organism>
<gene>
    <name evidence="6" type="ORF">FY036_00515</name>
</gene>
<dbReference type="Pfam" id="PF00126">
    <property type="entry name" value="HTH_1"/>
    <property type="match status" value="1"/>
</dbReference>
<evidence type="ECO:0000313" key="7">
    <source>
        <dbReference type="Proteomes" id="UP000323258"/>
    </source>
</evidence>
<accession>A0A5D4H7Y8</accession>
<dbReference type="PANTHER" id="PTHR30346:SF0">
    <property type="entry name" value="HCA OPERON TRANSCRIPTIONAL ACTIVATOR HCAR"/>
    <property type="match status" value="1"/>
</dbReference>
<keyword evidence="3" id="KW-0238">DNA-binding</keyword>
<dbReference type="PANTHER" id="PTHR30346">
    <property type="entry name" value="TRANSCRIPTIONAL DUAL REGULATOR HCAR-RELATED"/>
    <property type="match status" value="1"/>
</dbReference>
<evidence type="ECO:0000256" key="1">
    <source>
        <dbReference type="ARBA" id="ARBA00009437"/>
    </source>
</evidence>
<proteinExistence type="inferred from homology"/>
<dbReference type="Proteomes" id="UP000323258">
    <property type="component" value="Unassembled WGS sequence"/>
</dbReference>
<dbReference type="InterPro" id="IPR036390">
    <property type="entry name" value="WH_DNA-bd_sf"/>
</dbReference>
<dbReference type="GO" id="GO:0032993">
    <property type="term" value="C:protein-DNA complex"/>
    <property type="evidence" value="ECO:0007669"/>
    <property type="project" value="TreeGrafter"/>
</dbReference>
<dbReference type="RefSeq" id="WP_148912770.1">
    <property type="nucleotide sequence ID" value="NZ_VSZS01000041.1"/>
</dbReference>
<dbReference type="Gene3D" id="3.40.190.10">
    <property type="entry name" value="Periplasmic binding protein-like II"/>
    <property type="match status" value="2"/>
</dbReference>
<evidence type="ECO:0000256" key="4">
    <source>
        <dbReference type="ARBA" id="ARBA00023163"/>
    </source>
</evidence>
<dbReference type="CDD" id="cd08414">
    <property type="entry name" value="PBP2_LTTR_aromatics_like"/>
    <property type="match status" value="1"/>
</dbReference>
<protein>
    <submittedName>
        <fullName evidence="6">LysR family transcriptional regulator</fullName>
    </submittedName>
</protein>
<comment type="caution">
    <text evidence="6">The sequence shown here is derived from an EMBL/GenBank/DDBJ whole genome shotgun (WGS) entry which is preliminary data.</text>
</comment>
<dbReference type="GO" id="GO:0003677">
    <property type="term" value="F:DNA binding"/>
    <property type="evidence" value="ECO:0007669"/>
    <property type="project" value="UniProtKB-KW"/>
</dbReference>